<dbReference type="OrthoDB" id="4192850at2759"/>
<name>A0A1L9STJ8_9EURO</name>
<gene>
    <name evidence="1" type="ORF">ASPZODRAFT_21090</name>
</gene>
<dbReference type="GeneID" id="34614183"/>
<protein>
    <submittedName>
        <fullName evidence="1">Uncharacterized protein</fullName>
    </submittedName>
</protein>
<dbReference type="AlphaFoldDB" id="A0A1L9STJ8"/>
<accession>A0A1L9STJ8</accession>
<dbReference type="EMBL" id="KV878336">
    <property type="protein sequence ID" value="OJJ50530.1"/>
    <property type="molecule type" value="Genomic_DNA"/>
</dbReference>
<organism evidence="1 2">
    <name type="scientific">Penicilliopsis zonata CBS 506.65</name>
    <dbReference type="NCBI Taxonomy" id="1073090"/>
    <lineage>
        <taxon>Eukaryota</taxon>
        <taxon>Fungi</taxon>
        <taxon>Dikarya</taxon>
        <taxon>Ascomycota</taxon>
        <taxon>Pezizomycotina</taxon>
        <taxon>Eurotiomycetes</taxon>
        <taxon>Eurotiomycetidae</taxon>
        <taxon>Eurotiales</taxon>
        <taxon>Aspergillaceae</taxon>
        <taxon>Penicilliopsis</taxon>
    </lineage>
</organism>
<reference evidence="2" key="1">
    <citation type="journal article" date="2017" name="Genome Biol.">
        <title>Comparative genomics reveals high biological diversity and specific adaptations in the industrially and medically important fungal genus Aspergillus.</title>
        <authorList>
            <person name="de Vries R.P."/>
            <person name="Riley R."/>
            <person name="Wiebenga A."/>
            <person name="Aguilar-Osorio G."/>
            <person name="Amillis S."/>
            <person name="Uchima C.A."/>
            <person name="Anderluh G."/>
            <person name="Asadollahi M."/>
            <person name="Askin M."/>
            <person name="Barry K."/>
            <person name="Battaglia E."/>
            <person name="Bayram O."/>
            <person name="Benocci T."/>
            <person name="Braus-Stromeyer S.A."/>
            <person name="Caldana C."/>
            <person name="Canovas D."/>
            <person name="Cerqueira G.C."/>
            <person name="Chen F."/>
            <person name="Chen W."/>
            <person name="Choi C."/>
            <person name="Clum A."/>
            <person name="Dos Santos R.A."/>
            <person name="Damasio A.R."/>
            <person name="Diallinas G."/>
            <person name="Emri T."/>
            <person name="Fekete E."/>
            <person name="Flipphi M."/>
            <person name="Freyberg S."/>
            <person name="Gallo A."/>
            <person name="Gournas C."/>
            <person name="Habgood R."/>
            <person name="Hainaut M."/>
            <person name="Harispe M.L."/>
            <person name="Henrissat B."/>
            <person name="Hilden K.S."/>
            <person name="Hope R."/>
            <person name="Hossain A."/>
            <person name="Karabika E."/>
            <person name="Karaffa L."/>
            <person name="Karanyi Z."/>
            <person name="Krasevec N."/>
            <person name="Kuo A."/>
            <person name="Kusch H."/>
            <person name="LaButti K."/>
            <person name="Lagendijk E.L."/>
            <person name="Lapidus A."/>
            <person name="Levasseur A."/>
            <person name="Lindquist E."/>
            <person name="Lipzen A."/>
            <person name="Logrieco A.F."/>
            <person name="MacCabe A."/>
            <person name="Maekelae M.R."/>
            <person name="Malavazi I."/>
            <person name="Melin P."/>
            <person name="Meyer V."/>
            <person name="Mielnichuk N."/>
            <person name="Miskei M."/>
            <person name="Molnar A.P."/>
            <person name="Mule G."/>
            <person name="Ngan C.Y."/>
            <person name="Orejas M."/>
            <person name="Orosz E."/>
            <person name="Ouedraogo J.P."/>
            <person name="Overkamp K.M."/>
            <person name="Park H.-S."/>
            <person name="Perrone G."/>
            <person name="Piumi F."/>
            <person name="Punt P.J."/>
            <person name="Ram A.F."/>
            <person name="Ramon A."/>
            <person name="Rauscher S."/>
            <person name="Record E."/>
            <person name="Riano-Pachon D.M."/>
            <person name="Robert V."/>
            <person name="Roehrig J."/>
            <person name="Ruller R."/>
            <person name="Salamov A."/>
            <person name="Salih N.S."/>
            <person name="Samson R.A."/>
            <person name="Sandor E."/>
            <person name="Sanguinetti M."/>
            <person name="Schuetze T."/>
            <person name="Sepcic K."/>
            <person name="Shelest E."/>
            <person name="Sherlock G."/>
            <person name="Sophianopoulou V."/>
            <person name="Squina F.M."/>
            <person name="Sun H."/>
            <person name="Susca A."/>
            <person name="Todd R.B."/>
            <person name="Tsang A."/>
            <person name="Unkles S.E."/>
            <person name="van de Wiele N."/>
            <person name="van Rossen-Uffink D."/>
            <person name="Oliveira J.V."/>
            <person name="Vesth T.C."/>
            <person name="Visser J."/>
            <person name="Yu J.-H."/>
            <person name="Zhou M."/>
            <person name="Andersen M.R."/>
            <person name="Archer D.B."/>
            <person name="Baker S.E."/>
            <person name="Benoit I."/>
            <person name="Brakhage A.A."/>
            <person name="Braus G.H."/>
            <person name="Fischer R."/>
            <person name="Frisvad J.C."/>
            <person name="Goldman G.H."/>
            <person name="Houbraken J."/>
            <person name="Oakley B."/>
            <person name="Pocsi I."/>
            <person name="Scazzocchio C."/>
            <person name="Seiboth B."/>
            <person name="vanKuyk P.A."/>
            <person name="Wortman J."/>
            <person name="Dyer P.S."/>
            <person name="Grigoriev I.V."/>
        </authorList>
    </citation>
    <scope>NUCLEOTIDE SEQUENCE [LARGE SCALE GENOMIC DNA]</scope>
    <source>
        <strain evidence="2">CBS 506.65</strain>
    </source>
</reference>
<dbReference type="STRING" id="1073090.A0A1L9STJ8"/>
<evidence type="ECO:0000313" key="1">
    <source>
        <dbReference type="EMBL" id="OJJ50530.1"/>
    </source>
</evidence>
<dbReference type="VEuPathDB" id="FungiDB:ASPZODRAFT_21090"/>
<dbReference type="RefSeq" id="XP_022585040.1">
    <property type="nucleotide sequence ID" value="XM_022727719.1"/>
</dbReference>
<keyword evidence="2" id="KW-1185">Reference proteome</keyword>
<proteinExistence type="predicted"/>
<dbReference type="Proteomes" id="UP000184188">
    <property type="component" value="Unassembled WGS sequence"/>
</dbReference>
<evidence type="ECO:0000313" key="2">
    <source>
        <dbReference type="Proteomes" id="UP000184188"/>
    </source>
</evidence>
<sequence>MAIWGRRPGEVEIPRAFALPSHLRSVLPMQMQMDFMIIQQNAGVVYCDIKTLRFKWRNRFRYMCSKKDMDKWDEHLCTVDRLVLWAKTHNIHDPTMTPVPKIPAETVKLYPDWATYDQFAADYVEFLEKFIKGSYKIWRDSKEYVEMVVATCGMNRMDHAEWEDWWTNTFLHEMSKFEDSLKGLVLPCWEDLIKELIEVVSATVDQPKLVLDQIIKD</sequence>